<evidence type="ECO:0000313" key="2">
    <source>
        <dbReference type="Proteomes" id="UP001271007"/>
    </source>
</evidence>
<dbReference type="Proteomes" id="UP001271007">
    <property type="component" value="Unassembled WGS sequence"/>
</dbReference>
<dbReference type="AlphaFoldDB" id="A0AAJ0DFS2"/>
<dbReference type="Gene3D" id="3.40.50.720">
    <property type="entry name" value="NAD(P)-binding Rossmann-like Domain"/>
    <property type="match status" value="1"/>
</dbReference>
<protein>
    <submittedName>
        <fullName evidence="1">Uncharacterized protein</fullName>
    </submittedName>
</protein>
<accession>A0AAJ0DFS2</accession>
<organism evidence="1 2">
    <name type="scientific">Extremus antarcticus</name>
    <dbReference type="NCBI Taxonomy" id="702011"/>
    <lineage>
        <taxon>Eukaryota</taxon>
        <taxon>Fungi</taxon>
        <taxon>Dikarya</taxon>
        <taxon>Ascomycota</taxon>
        <taxon>Pezizomycotina</taxon>
        <taxon>Dothideomycetes</taxon>
        <taxon>Dothideomycetidae</taxon>
        <taxon>Mycosphaerellales</taxon>
        <taxon>Extremaceae</taxon>
        <taxon>Extremus</taxon>
    </lineage>
</organism>
<proteinExistence type="predicted"/>
<keyword evidence="2" id="KW-1185">Reference proteome</keyword>
<reference evidence="1" key="1">
    <citation type="submission" date="2023-04" db="EMBL/GenBank/DDBJ databases">
        <title>Black Yeasts Isolated from many extreme environments.</title>
        <authorList>
            <person name="Coleine C."/>
            <person name="Stajich J.E."/>
            <person name="Selbmann L."/>
        </authorList>
    </citation>
    <scope>NUCLEOTIDE SEQUENCE</scope>
    <source>
        <strain evidence="1">CCFEE 5312</strain>
    </source>
</reference>
<dbReference type="PANTHER" id="PTHR32487:SF29">
    <property type="entry name" value="NAD-DEPENDENT EPIMERASE_DEHYDRATASE DOMAIN-CONTAINING PROTEIN"/>
    <property type="match status" value="1"/>
</dbReference>
<sequence>MPSWILGDVAASDMTTIYPLAIYATVQRKLGRPLALPGDTAAWEKIMPMSSASLNSYFHEWLVLQESTAGERFNTVDDSEFTWMSAWPVIAGWLDMPWLPPVEEGDGKYETVEMPSRPRGYGPKGRCRSTFSFAEWAKRAETKSAWARLKQDHGLVADPLEGADGMFSALQFSLTMSWSWATKMNKARKFGWHGHVDSVESIQEVMTSLAERRMLPPLKQKA</sequence>
<comment type="caution">
    <text evidence="1">The sequence shown here is derived from an EMBL/GenBank/DDBJ whole genome shotgun (WGS) entry which is preliminary data.</text>
</comment>
<dbReference type="EMBL" id="JAWDJX010000018">
    <property type="protein sequence ID" value="KAK3053001.1"/>
    <property type="molecule type" value="Genomic_DNA"/>
</dbReference>
<name>A0AAJ0DFS2_9PEZI</name>
<evidence type="ECO:0000313" key="1">
    <source>
        <dbReference type="EMBL" id="KAK3053001.1"/>
    </source>
</evidence>
<dbReference type="PANTHER" id="PTHR32487">
    <property type="entry name" value="3-OXO-DELTA(4,5)-STEROID 5-BETA-REDUCTASE"/>
    <property type="match status" value="1"/>
</dbReference>
<gene>
    <name evidence="1" type="ORF">LTR09_006065</name>
</gene>